<keyword evidence="3 5" id="KW-0597">Phosphoprotein</keyword>
<evidence type="ECO:0000256" key="4">
    <source>
        <dbReference type="PROSITE-ProRule" id="PRU00050"/>
    </source>
</evidence>
<sequence length="395" mass="41258">MSAPIKVLVTDDSVVLRRLITDVLKTDNEIEVVGTAVNGKNALEKLPLLKPDIMTLDVEMPVMDGLQTLVEVRKRDAKIPIIMFSTLTARGAGATLDALERGASDYVAKPANVGSVSESMEAVRSELIPKIKSLTGRALRALPTARPAFGAGAPPEAGPPNRGIFGGRPPASAGVPGAAQGAAPVDLSAVKPTGVVDVVAIGISTGGPDALTRVISTLPGNFPVPIVVTQHMPPVFTELFAQRLDTRSKLRVVEAKQGERLEPGKVMIAPGDWHMRVKKTASGAVAELDQGPQENYCRPAVDPMFRSIAEAYKGNVLAVIMTGMGHDGYRGAEPILAAGGQLIVQDEATSVVWGMPGAAVAAGLPLQQYSLDKLAEAIMTRVNAGRGAAAARPRS</sequence>
<feature type="active site" evidence="3 4">
    <location>
        <position position="204"/>
    </location>
</feature>
<dbReference type="STRING" id="1121387.GCA_000429885_00688"/>
<dbReference type="KEGG" id="dco:SAMEA4475696_2326"/>
<feature type="domain" description="Response regulatory" evidence="6">
    <location>
        <begin position="6"/>
        <end position="124"/>
    </location>
</feature>
<dbReference type="GO" id="GO:0050568">
    <property type="term" value="F:protein-glutamine glutaminase activity"/>
    <property type="evidence" value="ECO:0007669"/>
    <property type="project" value="UniProtKB-UniRule"/>
</dbReference>
<dbReference type="SMART" id="SM00448">
    <property type="entry name" value="REC"/>
    <property type="match status" value="1"/>
</dbReference>
<dbReference type="CDD" id="cd17541">
    <property type="entry name" value="REC_CheB-like"/>
    <property type="match status" value="1"/>
</dbReference>
<comment type="catalytic activity">
    <reaction evidence="2 3">
        <text>[protein]-L-glutamate 5-O-methyl ester + H2O = L-glutamyl-[protein] + methanol + H(+)</text>
        <dbReference type="Rhea" id="RHEA:23236"/>
        <dbReference type="Rhea" id="RHEA-COMP:10208"/>
        <dbReference type="Rhea" id="RHEA-COMP:10311"/>
        <dbReference type="ChEBI" id="CHEBI:15377"/>
        <dbReference type="ChEBI" id="CHEBI:15378"/>
        <dbReference type="ChEBI" id="CHEBI:17790"/>
        <dbReference type="ChEBI" id="CHEBI:29973"/>
        <dbReference type="ChEBI" id="CHEBI:82795"/>
        <dbReference type="EC" id="3.1.1.61"/>
    </reaction>
</comment>
<feature type="active site" evidence="3 4">
    <location>
        <position position="327"/>
    </location>
</feature>
<evidence type="ECO:0000256" key="3">
    <source>
        <dbReference type="HAMAP-Rule" id="MF_00099"/>
    </source>
</evidence>
<evidence type="ECO:0000259" key="7">
    <source>
        <dbReference type="PROSITE" id="PS50122"/>
    </source>
</evidence>
<dbReference type="Gene3D" id="3.40.50.180">
    <property type="entry name" value="Methylesterase CheB, C-terminal domain"/>
    <property type="match status" value="1"/>
</dbReference>
<comment type="catalytic activity">
    <reaction evidence="3">
        <text>L-glutaminyl-[protein] + H2O = L-glutamyl-[protein] + NH4(+)</text>
        <dbReference type="Rhea" id="RHEA:16441"/>
        <dbReference type="Rhea" id="RHEA-COMP:10207"/>
        <dbReference type="Rhea" id="RHEA-COMP:10208"/>
        <dbReference type="ChEBI" id="CHEBI:15377"/>
        <dbReference type="ChEBI" id="CHEBI:28938"/>
        <dbReference type="ChEBI" id="CHEBI:29973"/>
        <dbReference type="ChEBI" id="CHEBI:30011"/>
        <dbReference type="EC" id="3.5.1.44"/>
    </reaction>
</comment>
<dbReference type="GO" id="GO:0006935">
    <property type="term" value="P:chemotaxis"/>
    <property type="evidence" value="ECO:0007669"/>
    <property type="project" value="UniProtKB-UniRule"/>
</dbReference>
<dbReference type="Pfam" id="PF00072">
    <property type="entry name" value="Response_reg"/>
    <property type="match status" value="1"/>
</dbReference>
<name>A0A239VVS8_9MICO</name>
<dbReference type="EC" id="3.5.1.44" evidence="3"/>
<dbReference type="InterPro" id="IPR000673">
    <property type="entry name" value="Sig_transdc_resp-reg_Me-estase"/>
</dbReference>
<evidence type="ECO:0000256" key="5">
    <source>
        <dbReference type="PROSITE-ProRule" id="PRU00169"/>
    </source>
</evidence>
<dbReference type="CDD" id="cd16432">
    <property type="entry name" value="CheB_Rec"/>
    <property type="match status" value="1"/>
</dbReference>
<evidence type="ECO:0000256" key="2">
    <source>
        <dbReference type="ARBA" id="ARBA00048267"/>
    </source>
</evidence>
<dbReference type="PIRSF" id="PIRSF000876">
    <property type="entry name" value="RR_chemtxs_CheB"/>
    <property type="match status" value="1"/>
</dbReference>
<dbReference type="AlphaFoldDB" id="A0A239VVS8"/>
<feature type="domain" description="CheB-type methylesterase" evidence="7">
    <location>
        <begin position="192"/>
        <end position="385"/>
    </location>
</feature>
<gene>
    <name evidence="8" type="primary">cheB1</name>
    <name evidence="3" type="synonym">cheB</name>
    <name evidence="8" type="ORF">SAMEA4475696_02326</name>
</gene>
<comment type="similarity">
    <text evidence="3">Belongs to the CheB family.</text>
</comment>
<protein>
    <recommendedName>
        <fullName evidence="3">Protein-glutamate methylesterase/protein-glutamine glutaminase</fullName>
        <ecNumber evidence="3">3.1.1.61</ecNumber>
        <ecNumber evidence="3">3.5.1.44</ecNumber>
    </recommendedName>
</protein>
<dbReference type="PROSITE" id="PS50110">
    <property type="entry name" value="RESPONSE_REGULATORY"/>
    <property type="match status" value="1"/>
</dbReference>
<comment type="PTM">
    <text evidence="3">Phosphorylated by CheA. Phosphorylation of the N-terminal regulatory domain activates the methylesterase activity.</text>
</comment>
<proteinExistence type="inferred from homology"/>
<dbReference type="GO" id="GO:0008984">
    <property type="term" value="F:protein-glutamate methylesterase activity"/>
    <property type="evidence" value="ECO:0007669"/>
    <property type="project" value="UniProtKB-UniRule"/>
</dbReference>
<dbReference type="PANTHER" id="PTHR42872">
    <property type="entry name" value="PROTEIN-GLUTAMATE METHYLESTERASE/PROTEIN-GLUTAMINE GLUTAMINASE"/>
    <property type="match status" value="1"/>
</dbReference>
<dbReference type="RefSeq" id="WP_028326747.1">
    <property type="nucleotide sequence ID" value="NZ_LT906453.1"/>
</dbReference>
<dbReference type="InterPro" id="IPR035909">
    <property type="entry name" value="CheB_C"/>
</dbReference>
<comment type="function">
    <text evidence="3">Involved in chemotaxis. Part of a chemotaxis signal transduction system that modulates chemotaxis in response to various stimuli. Catalyzes the demethylation of specific methylglutamate residues introduced into the chemoreceptors (methyl-accepting chemotaxis proteins or MCP) by CheR. Also mediates the irreversible deamidation of specific glutamine residues to glutamic acid.</text>
</comment>
<dbReference type="EC" id="3.1.1.61" evidence="3"/>
<dbReference type="SUPFAM" id="SSF52172">
    <property type="entry name" value="CheY-like"/>
    <property type="match status" value="1"/>
</dbReference>
<dbReference type="GO" id="GO:0005737">
    <property type="term" value="C:cytoplasm"/>
    <property type="evidence" value="ECO:0007669"/>
    <property type="project" value="UniProtKB-SubCell"/>
</dbReference>
<evidence type="ECO:0000256" key="1">
    <source>
        <dbReference type="ARBA" id="ARBA00022801"/>
    </source>
</evidence>
<dbReference type="InterPro" id="IPR001789">
    <property type="entry name" value="Sig_transdc_resp-reg_receiver"/>
</dbReference>
<dbReference type="Proteomes" id="UP000242637">
    <property type="component" value="Chromosome 1"/>
</dbReference>
<feature type="active site" evidence="3 4">
    <location>
        <position position="231"/>
    </location>
</feature>
<keyword evidence="9" id="KW-1185">Reference proteome</keyword>
<dbReference type="GO" id="GO:0000156">
    <property type="term" value="F:phosphorelay response regulator activity"/>
    <property type="evidence" value="ECO:0007669"/>
    <property type="project" value="InterPro"/>
</dbReference>
<dbReference type="PROSITE" id="PS50122">
    <property type="entry name" value="CHEB"/>
    <property type="match status" value="1"/>
</dbReference>
<dbReference type="HAMAP" id="MF_00099">
    <property type="entry name" value="CheB_chemtxs"/>
    <property type="match status" value="1"/>
</dbReference>
<keyword evidence="3 4" id="KW-0145">Chemotaxis</keyword>
<keyword evidence="1 3" id="KW-0378">Hydrolase</keyword>
<dbReference type="PANTHER" id="PTHR42872:SF3">
    <property type="entry name" value="PROTEIN-GLUTAMATE METHYLESTERASE_PROTEIN-GLUTAMINE GLUTAMINASE 1"/>
    <property type="match status" value="1"/>
</dbReference>
<comment type="subcellular location">
    <subcellularLocation>
        <location evidence="3">Cytoplasm</location>
    </subcellularLocation>
</comment>
<dbReference type="NCBIfam" id="NF001965">
    <property type="entry name" value="PRK00742.1"/>
    <property type="match status" value="1"/>
</dbReference>
<dbReference type="Pfam" id="PF01339">
    <property type="entry name" value="CheB_methylest"/>
    <property type="match status" value="1"/>
</dbReference>
<evidence type="ECO:0000313" key="8">
    <source>
        <dbReference type="EMBL" id="SNV25823.1"/>
    </source>
</evidence>
<accession>A0A239VVS8</accession>
<dbReference type="SUPFAM" id="SSF52738">
    <property type="entry name" value="Methylesterase CheB, C-terminal domain"/>
    <property type="match status" value="1"/>
</dbReference>
<organism evidence="8 9">
    <name type="scientific">Dermatophilus congolensis</name>
    <dbReference type="NCBI Taxonomy" id="1863"/>
    <lineage>
        <taxon>Bacteria</taxon>
        <taxon>Bacillati</taxon>
        <taxon>Actinomycetota</taxon>
        <taxon>Actinomycetes</taxon>
        <taxon>Micrococcales</taxon>
        <taxon>Dermatophilaceae</taxon>
        <taxon>Dermatophilus</taxon>
    </lineage>
</organism>
<reference evidence="8 9" key="1">
    <citation type="submission" date="2017-06" db="EMBL/GenBank/DDBJ databases">
        <authorList>
            <consortium name="Pathogen Informatics"/>
        </authorList>
    </citation>
    <scope>NUCLEOTIDE SEQUENCE [LARGE SCALE GENOMIC DNA]</scope>
    <source>
        <strain evidence="8 9">NCTC13039</strain>
    </source>
</reference>
<evidence type="ECO:0000259" key="6">
    <source>
        <dbReference type="PROSITE" id="PS50110"/>
    </source>
</evidence>
<keyword evidence="3" id="KW-0963">Cytoplasm</keyword>
<evidence type="ECO:0000313" key="9">
    <source>
        <dbReference type="Proteomes" id="UP000242637"/>
    </source>
</evidence>
<dbReference type="OrthoDB" id="9793421at2"/>
<dbReference type="InterPro" id="IPR011006">
    <property type="entry name" value="CheY-like_superfamily"/>
</dbReference>
<dbReference type="GeneID" id="63460479"/>
<dbReference type="EMBL" id="LT906453">
    <property type="protein sequence ID" value="SNV25823.1"/>
    <property type="molecule type" value="Genomic_DNA"/>
</dbReference>
<dbReference type="InterPro" id="IPR008248">
    <property type="entry name" value="CheB-like"/>
</dbReference>
<dbReference type="Gene3D" id="3.40.50.2300">
    <property type="match status" value="1"/>
</dbReference>
<feature type="modified residue" description="4-aspartylphosphate" evidence="3 5">
    <location>
        <position position="57"/>
    </location>
</feature>
<comment type="domain">
    <text evidence="3">Contains a C-terminal catalytic domain, and an N-terminal region which modulates catalytic activity.</text>
</comment>